<gene>
    <name evidence="1" type="ORF">ISP06_03490</name>
</gene>
<dbReference type="RefSeq" id="WP_276698517.1">
    <property type="nucleotide sequence ID" value="NZ_JADIIL010000014.1"/>
</dbReference>
<accession>A0A843AMB1</accession>
<organism evidence="1 2">
    <name type="scientific">Methanobacterium formicicum</name>
    <dbReference type="NCBI Taxonomy" id="2162"/>
    <lineage>
        <taxon>Archaea</taxon>
        <taxon>Methanobacteriati</taxon>
        <taxon>Methanobacteriota</taxon>
        <taxon>Methanomada group</taxon>
        <taxon>Methanobacteria</taxon>
        <taxon>Methanobacteriales</taxon>
        <taxon>Methanobacteriaceae</taxon>
        <taxon>Methanobacterium</taxon>
    </lineage>
</organism>
<protein>
    <submittedName>
        <fullName evidence="1">Uncharacterized protein</fullName>
    </submittedName>
</protein>
<dbReference type="Proteomes" id="UP000606900">
    <property type="component" value="Unassembled WGS sequence"/>
</dbReference>
<dbReference type="EMBL" id="JADIIL010000014">
    <property type="protein sequence ID" value="MBF4474521.1"/>
    <property type="molecule type" value="Genomic_DNA"/>
</dbReference>
<reference evidence="1" key="1">
    <citation type="submission" date="2020-10" db="EMBL/GenBank/DDBJ databases">
        <title>Dehalococcoides mccartyi of a TCE/Cr reducing biochatode.</title>
        <authorList>
            <person name="Matturro B."/>
        </authorList>
    </citation>
    <scope>NUCLEOTIDE SEQUENCE</scope>
    <source>
        <strain evidence="1">Bin2</strain>
    </source>
</reference>
<proteinExistence type="predicted"/>
<comment type="caution">
    <text evidence="1">The sequence shown here is derived from an EMBL/GenBank/DDBJ whole genome shotgun (WGS) entry which is preliminary data.</text>
</comment>
<name>A0A843AMB1_METFO</name>
<evidence type="ECO:0000313" key="1">
    <source>
        <dbReference type="EMBL" id="MBF4474521.1"/>
    </source>
</evidence>
<sequence>MNEDSILKSLPAKVSEIFNSAGVIKTEMIDGDPHIFTTHGAETEEIGRKLNKIGYIYRWYYDFVNEEESLLIGWTKIRKLI</sequence>
<evidence type="ECO:0000313" key="2">
    <source>
        <dbReference type="Proteomes" id="UP000606900"/>
    </source>
</evidence>
<dbReference type="AlphaFoldDB" id="A0A843AMB1"/>